<sequence>MSRRRWWSRGAALAVSAAAAAALVIPGSGVTPEPSSPVRTTASGAETPVLDVYALSKYVSLGSSYAAGPAVSRLHTVCQRSADNYPHQVAAALGMRLSDASCSGARTVNILRVPQRPLRMPQISAVTPDTRLVTITTGGNDLDYMGRLLAMGCANSDPRHISPLTVRACARPKPIRPEPVARDYVAVEQSIAATVGAVRARAPHALVVIVDYLPLGPVGQRCAGLALTPAQAISTRRVYDALVAATARAAAASDAVLVRASRAGAGHGVCSKSPWLSGFGTGGVSYHPNAQGKTAVADLVLAALRQPSTVAEFVTLGVLPASGVVGPGVAPSR</sequence>
<dbReference type="KEGG" id="gbr:Gbro_0864"/>
<dbReference type="InterPro" id="IPR036514">
    <property type="entry name" value="SGNH_hydro_sf"/>
</dbReference>
<evidence type="ECO:0000256" key="2">
    <source>
        <dbReference type="SAM" id="SignalP"/>
    </source>
</evidence>
<dbReference type="STRING" id="526226.Gbro_0864"/>
<accession>D0L3H8</accession>
<dbReference type="RefSeq" id="WP_012832757.1">
    <property type="nucleotide sequence ID" value="NC_013441.1"/>
</dbReference>
<dbReference type="GO" id="GO:0019433">
    <property type="term" value="P:triglyceride catabolic process"/>
    <property type="evidence" value="ECO:0007669"/>
    <property type="project" value="TreeGrafter"/>
</dbReference>
<dbReference type="OrthoDB" id="5503950at2"/>
<dbReference type="InterPro" id="IPR037460">
    <property type="entry name" value="SEST-like"/>
</dbReference>
<dbReference type="AlphaFoldDB" id="D0L3H8"/>
<feature type="disulfide bond" evidence="1">
    <location>
        <begin position="222"/>
        <end position="270"/>
    </location>
</feature>
<dbReference type="eggNOG" id="COG2755">
    <property type="taxonomic scope" value="Bacteria"/>
</dbReference>
<reference evidence="5" key="1">
    <citation type="submission" date="2009-10" db="EMBL/GenBank/DDBJ databases">
        <title>The complete chromosome of Gordonia bronchialis DSM 43247.</title>
        <authorList>
            <consortium name="US DOE Joint Genome Institute (JGI-PGF)"/>
            <person name="Lucas S."/>
            <person name="Copeland A."/>
            <person name="Lapidus A."/>
            <person name="Glavina del Rio T."/>
            <person name="Dalin E."/>
            <person name="Tice H."/>
            <person name="Bruce D."/>
            <person name="Goodwin L."/>
            <person name="Pitluck S."/>
            <person name="Kyrpides N."/>
            <person name="Mavromatis K."/>
            <person name="Ivanova N."/>
            <person name="Ovchinnikova G."/>
            <person name="Saunders E."/>
            <person name="Brettin T."/>
            <person name="Detter J.C."/>
            <person name="Han C."/>
            <person name="Larimer F."/>
            <person name="Land M."/>
            <person name="Hauser L."/>
            <person name="Markowitz V."/>
            <person name="Cheng J.-F."/>
            <person name="Hugenholtz P."/>
            <person name="Woyke T."/>
            <person name="Wu D."/>
            <person name="Jando M."/>
            <person name="Schneider S."/>
            <person name="Goeker M."/>
            <person name="Klenk H.-P."/>
            <person name="Eisen J.A."/>
        </authorList>
    </citation>
    <scope>NUCLEOTIDE SEQUENCE [LARGE SCALE GENOMIC DNA]</scope>
    <source>
        <strain evidence="5">ATCC 25592 / DSM 43247 / BCRC 13721 / JCM 3198 / KCTC 3076 / NBRC 16047 / NCTC 10667</strain>
    </source>
</reference>
<dbReference type="CDD" id="cd01823">
    <property type="entry name" value="SEST_like"/>
    <property type="match status" value="1"/>
</dbReference>
<dbReference type="PANTHER" id="PTHR37981">
    <property type="entry name" value="LIPASE 2"/>
    <property type="match status" value="1"/>
</dbReference>
<proteinExistence type="predicted"/>
<dbReference type="PANTHER" id="PTHR37981:SF1">
    <property type="entry name" value="SGNH HYDROLASE-TYPE ESTERASE DOMAIN-CONTAINING PROTEIN"/>
    <property type="match status" value="1"/>
</dbReference>
<protein>
    <recommendedName>
        <fullName evidence="3">SGNH hydrolase-type esterase domain-containing protein</fullName>
    </recommendedName>
</protein>
<organism evidence="4 5">
    <name type="scientific">Gordonia bronchialis (strain ATCC 25592 / DSM 43247 / BCRC 13721 / JCM 3198 / KCTC 3076 / NBRC 16047 / NCTC 10667)</name>
    <name type="common">Rhodococcus bronchialis</name>
    <dbReference type="NCBI Taxonomy" id="526226"/>
    <lineage>
        <taxon>Bacteria</taxon>
        <taxon>Bacillati</taxon>
        <taxon>Actinomycetota</taxon>
        <taxon>Actinomycetes</taxon>
        <taxon>Mycobacteriales</taxon>
        <taxon>Gordoniaceae</taxon>
        <taxon>Gordonia</taxon>
    </lineage>
</organism>
<dbReference type="Gene3D" id="3.40.50.1110">
    <property type="entry name" value="SGNH hydrolase"/>
    <property type="match status" value="1"/>
</dbReference>
<evidence type="ECO:0000313" key="5">
    <source>
        <dbReference type="Proteomes" id="UP000001219"/>
    </source>
</evidence>
<evidence type="ECO:0000259" key="3">
    <source>
        <dbReference type="Pfam" id="PF13472"/>
    </source>
</evidence>
<gene>
    <name evidence="4" type="ordered locus">Gbro_0864</name>
</gene>
<evidence type="ECO:0000256" key="1">
    <source>
        <dbReference type="PIRSR" id="PIRSR637460-2"/>
    </source>
</evidence>
<keyword evidence="5" id="KW-1185">Reference proteome</keyword>
<feature type="signal peptide" evidence="2">
    <location>
        <begin position="1"/>
        <end position="21"/>
    </location>
</feature>
<keyword evidence="2" id="KW-0732">Signal</keyword>
<dbReference type="GO" id="GO:0004806">
    <property type="term" value="F:triacylglycerol lipase activity"/>
    <property type="evidence" value="ECO:0007669"/>
    <property type="project" value="TreeGrafter"/>
</dbReference>
<feature type="disulfide bond" evidence="1">
    <location>
        <begin position="153"/>
        <end position="169"/>
    </location>
</feature>
<name>D0L3H8_GORB4</name>
<keyword evidence="1" id="KW-1015">Disulfide bond</keyword>
<dbReference type="SUPFAM" id="SSF52266">
    <property type="entry name" value="SGNH hydrolase"/>
    <property type="match status" value="1"/>
</dbReference>
<dbReference type="Proteomes" id="UP000001219">
    <property type="component" value="Chromosome"/>
</dbReference>
<reference evidence="4 5" key="2">
    <citation type="journal article" date="2010" name="Stand. Genomic Sci.">
        <title>Complete genome sequence of Gordonia bronchialis type strain (3410).</title>
        <authorList>
            <person name="Ivanova N."/>
            <person name="Sikorski J."/>
            <person name="Jando M."/>
            <person name="Lapidus A."/>
            <person name="Nolan M."/>
            <person name="Lucas S."/>
            <person name="Del Rio T.G."/>
            <person name="Tice H."/>
            <person name="Copeland A."/>
            <person name="Cheng J.F."/>
            <person name="Chen F."/>
            <person name="Bruce D."/>
            <person name="Goodwin L."/>
            <person name="Pitluck S."/>
            <person name="Mavromatis K."/>
            <person name="Ovchinnikova G."/>
            <person name="Pati A."/>
            <person name="Chen A."/>
            <person name="Palaniappan K."/>
            <person name="Land M."/>
            <person name="Hauser L."/>
            <person name="Chang Y.J."/>
            <person name="Jeffries C.D."/>
            <person name="Chain P."/>
            <person name="Saunders E."/>
            <person name="Han C."/>
            <person name="Detter J.C."/>
            <person name="Brettin T."/>
            <person name="Rohde M."/>
            <person name="Goker M."/>
            <person name="Bristow J."/>
            <person name="Eisen J.A."/>
            <person name="Markowitz V."/>
            <person name="Hugenholtz P."/>
            <person name="Klenk H.P."/>
            <person name="Kyrpides N.C."/>
        </authorList>
    </citation>
    <scope>NUCLEOTIDE SEQUENCE [LARGE SCALE GENOMIC DNA]</scope>
    <source>
        <strain evidence="5">ATCC 25592 / DSM 43247 / BCRC 13721 / JCM 3198 / KCTC 3076 / NBRC 16047 / NCTC 10667</strain>
    </source>
</reference>
<dbReference type="Pfam" id="PF13472">
    <property type="entry name" value="Lipase_GDSL_2"/>
    <property type="match status" value="1"/>
</dbReference>
<feature type="disulfide bond" evidence="1">
    <location>
        <begin position="78"/>
        <end position="102"/>
    </location>
</feature>
<dbReference type="HOGENOM" id="CLU_038449_1_1_11"/>
<dbReference type="InterPro" id="IPR013830">
    <property type="entry name" value="SGNH_hydro"/>
</dbReference>
<evidence type="ECO:0000313" key="4">
    <source>
        <dbReference type="EMBL" id="ACY20177.1"/>
    </source>
</evidence>
<feature type="domain" description="SGNH hydrolase-type esterase" evidence="3">
    <location>
        <begin position="61"/>
        <end position="293"/>
    </location>
</feature>
<feature type="chain" id="PRO_5039491942" description="SGNH hydrolase-type esterase domain-containing protein" evidence="2">
    <location>
        <begin position="22"/>
        <end position="333"/>
    </location>
</feature>
<dbReference type="EMBL" id="CP001802">
    <property type="protein sequence ID" value="ACY20177.1"/>
    <property type="molecule type" value="Genomic_DNA"/>
</dbReference>